<dbReference type="SUPFAM" id="SSF48350">
    <property type="entry name" value="GTPase activation domain, GAP"/>
    <property type="match status" value="1"/>
</dbReference>
<dbReference type="InterPro" id="IPR008936">
    <property type="entry name" value="Rho_GTPase_activation_prot"/>
</dbReference>
<feature type="region of interest" description="Disordered" evidence="3">
    <location>
        <begin position="771"/>
        <end position="845"/>
    </location>
</feature>
<name>A0A2T7PSR6_POMCA</name>
<feature type="compositionally biased region" description="Basic and acidic residues" evidence="3">
    <location>
        <begin position="649"/>
        <end position="669"/>
    </location>
</feature>
<dbReference type="OrthoDB" id="10033734at2759"/>
<feature type="domain" description="Rho-GAP" evidence="4">
    <location>
        <begin position="274"/>
        <end position="372"/>
    </location>
</feature>
<dbReference type="Gene3D" id="1.10.555.10">
    <property type="entry name" value="Rho GTPase activation protein"/>
    <property type="match status" value="2"/>
</dbReference>
<evidence type="ECO:0000256" key="2">
    <source>
        <dbReference type="SAM" id="Coils"/>
    </source>
</evidence>
<dbReference type="GO" id="GO:0005096">
    <property type="term" value="F:GTPase activator activity"/>
    <property type="evidence" value="ECO:0007669"/>
    <property type="project" value="UniProtKB-KW"/>
</dbReference>
<dbReference type="STRING" id="400727.A0A2T7PSR6"/>
<feature type="compositionally biased region" description="Basic and acidic residues" evidence="3">
    <location>
        <begin position="571"/>
        <end position="603"/>
    </location>
</feature>
<dbReference type="Pfam" id="PF00620">
    <property type="entry name" value="RhoGAP"/>
    <property type="match status" value="1"/>
</dbReference>
<feature type="compositionally biased region" description="Basic and acidic residues" evidence="3">
    <location>
        <begin position="786"/>
        <end position="804"/>
    </location>
</feature>
<dbReference type="InterPro" id="IPR000198">
    <property type="entry name" value="RhoGAP_dom"/>
</dbReference>
<keyword evidence="6" id="KW-1185">Reference proteome</keyword>
<feature type="compositionally biased region" description="Basic and acidic residues" evidence="3">
    <location>
        <begin position="624"/>
        <end position="640"/>
    </location>
</feature>
<evidence type="ECO:0000313" key="6">
    <source>
        <dbReference type="Proteomes" id="UP000245119"/>
    </source>
</evidence>
<feature type="compositionally biased region" description="Basic and acidic residues" evidence="3">
    <location>
        <begin position="138"/>
        <end position="156"/>
    </location>
</feature>
<dbReference type="InterPro" id="IPR039767">
    <property type="entry name" value="RALBP1"/>
</dbReference>
<feature type="compositionally biased region" description="Basic and acidic residues" evidence="3">
    <location>
        <begin position="452"/>
        <end position="463"/>
    </location>
</feature>
<feature type="compositionally biased region" description="Basic and acidic residues" evidence="3">
    <location>
        <begin position="493"/>
        <end position="525"/>
    </location>
</feature>
<sequence>MLQHRHRRQAQGQRCADNWGQRGEATVRRRVLPSAMLVSARGDEEENGFAQQTKVQVVRPKMSLESPDNEKNFPGLYKQSSLSEPATGSTVQATMLADFYCMVQKLASQNSRHLFFKTYLTAFVLAEKEDGEWGGLGKKRDASRKRDGKKDKKEKGYTMFEEEESEEELVVPDDVKSPTKAKKVKAGFKFPAKTDIFPRMKQKDEKKDKEAKKEEKEKKKEEKEVKKHKSKEKKKQKLSHIEIKPVAVASACENPIFGIPLALAVERNKSHDGIELPAIVRECIDYVEECAIKNEHKKVETFIRLIEDLPTCNRLLLSWMIVHMTHIIELQKENKMSLQNVSIVLSPTMQISHRVLNVLFTYAHQIFKDTYLKKYVPPLKPATSRWSLELPDSTGALEEEVAKQESLLNQLHARLNAGHGDISTEEQLWEVQRVVTQLKRKIKLAKKSQGTAERRRKDVEQKRSSQLSETEELHLELRQAPSPTPEATTTITVERHKEPKASKTQETEMEGQRDDKDGEDLKTESPENPADAAEEGEKKPEEISVQESVEDLEKQGEKNSVAEENEEEEKEEKRSSQEIQKIEKRQSQEMESGDKLKPHEPRAAEANSKMVDSQEVNWRSQGSEMDKVRLVVPGDNKDTSEEQQAQEGSEIKQESSLLSREEGDVRGTTEEEEEEAEKIPPSKLSDSMKGGGEMGTLSRKEQQESTISAPEAQENAQLPVSSVKEKMQPAVAALQEKTQPPITPVQVVVEEKEVKPRGPVQVHPHLYLTLEPLQPIKAQPLKPRRDRPEKALEESQHKTAKLRELEEELLGGGQREPEEEEKEQIDREKTETGDEEYDSDATQDEELERLIEEEFALRLEEEELLAIGDELHKKIETEESEIERLQQEIQELQYLRHDSDWRTYHLAPTPATKAKMRKTWQTCCQH</sequence>
<feature type="compositionally biased region" description="Basic residues" evidence="3">
    <location>
        <begin position="226"/>
        <end position="236"/>
    </location>
</feature>
<evidence type="ECO:0000256" key="1">
    <source>
        <dbReference type="ARBA" id="ARBA00022468"/>
    </source>
</evidence>
<dbReference type="Proteomes" id="UP000245119">
    <property type="component" value="Linkage Group LG2"/>
</dbReference>
<evidence type="ECO:0000313" key="5">
    <source>
        <dbReference type="EMBL" id="PVD36427.1"/>
    </source>
</evidence>
<dbReference type="PANTHER" id="PTHR12783">
    <property type="entry name" value="RALA BINDING PROTEIN 1 RALBP1"/>
    <property type="match status" value="1"/>
</dbReference>
<feature type="region of interest" description="Disordered" evidence="3">
    <location>
        <begin position="134"/>
        <end position="163"/>
    </location>
</feature>
<dbReference type="GO" id="GO:0031267">
    <property type="term" value="F:small GTPase binding"/>
    <property type="evidence" value="ECO:0007669"/>
    <property type="project" value="InterPro"/>
</dbReference>
<comment type="caution">
    <text evidence="5">The sequence shown here is derived from an EMBL/GenBank/DDBJ whole genome shotgun (WGS) entry which is preliminary data.</text>
</comment>
<accession>A0A2T7PSR6</accession>
<protein>
    <recommendedName>
        <fullName evidence="4">Rho-GAP domain-containing protein</fullName>
    </recommendedName>
</protein>
<reference evidence="5 6" key="1">
    <citation type="submission" date="2018-04" db="EMBL/GenBank/DDBJ databases">
        <title>The genome of golden apple snail Pomacea canaliculata provides insight into stress tolerance and invasive adaptation.</title>
        <authorList>
            <person name="Liu C."/>
            <person name="Liu B."/>
            <person name="Ren Y."/>
            <person name="Zhang Y."/>
            <person name="Wang H."/>
            <person name="Li S."/>
            <person name="Jiang F."/>
            <person name="Yin L."/>
            <person name="Zhang G."/>
            <person name="Qian W."/>
            <person name="Fan W."/>
        </authorList>
    </citation>
    <scope>NUCLEOTIDE SEQUENCE [LARGE SCALE GENOMIC DNA]</scope>
    <source>
        <strain evidence="5">SZHN2017</strain>
        <tissue evidence="5">Muscle</tissue>
    </source>
</reference>
<dbReference type="EMBL" id="PZQS01000002">
    <property type="protein sequence ID" value="PVD36427.1"/>
    <property type="molecule type" value="Genomic_DNA"/>
</dbReference>
<dbReference type="AlphaFoldDB" id="A0A2T7PSR6"/>
<feature type="compositionally biased region" description="Basic and acidic residues" evidence="3">
    <location>
        <begin position="551"/>
        <end position="561"/>
    </location>
</feature>
<dbReference type="Gene3D" id="1.20.58.90">
    <property type="match status" value="1"/>
</dbReference>
<evidence type="ECO:0000256" key="3">
    <source>
        <dbReference type="SAM" id="MobiDB-lite"/>
    </source>
</evidence>
<dbReference type="Pfam" id="PF20924">
    <property type="entry name" value="RLIP76_Ral-bd"/>
    <property type="match status" value="1"/>
</dbReference>
<feature type="region of interest" description="Disordered" evidence="3">
    <location>
        <begin position="442"/>
        <end position="724"/>
    </location>
</feature>
<dbReference type="PANTHER" id="PTHR12783:SF5">
    <property type="entry name" value="RALA-BINDING PROTEIN 1"/>
    <property type="match status" value="1"/>
</dbReference>
<keyword evidence="1" id="KW-0343">GTPase activation</keyword>
<evidence type="ECO:0000259" key="4">
    <source>
        <dbReference type="SMART" id="SM00324"/>
    </source>
</evidence>
<feature type="region of interest" description="Disordered" evidence="3">
    <location>
        <begin position="1"/>
        <end position="22"/>
    </location>
</feature>
<feature type="compositionally biased region" description="Polar residues" evidence="3">
    <location>
        <begin position="704"/>
        <end position="720"/>
    </location>
</feature>
<feature type="region of interest" description="Disordered" evidence="3">
    <location>
        <begin position="199"/>
        <end position="236"/>
    </location>
</feature>
<feature type="compositionally biased region" description="Polar residues" evidence="3">
    <location>
        <begin position="610"/>
        <end position="623"/>
    </location>
</feature>
<proteinExistence type="predicted"/>
<feature type="compositionally biased region" description="Acidic residues" evidence="3">
    <location>
        <begin position="833"/>
        <end position="845"/>
    </location>
</feature>
<dbReference type="InterPro" id="IPR049041">
    <property type="entry name" value="RalBP1-like_Ral-bd"/>
</dbReference>
<gene>
    <name evidence="5" type="ORF">C0Q70_03411</name>
</gene>
<feature type="compositionally biased region" description="Basic and acidic residues" evidence="3">
    <location>
        <begin position="199"/>
        <end position="225"/>
    </location>
</feature>
<dbReference type="SMART" id="SM00324">
    <property type="entry name" value="RhoGAP"/>
    <property type="match status" value="1"/>
</dbReference>
<dbReference type="GO" id="GO:0007264">
    <property type="term" value="P:small GTPase-mediated signal transduction"/>
    <property type="evidence" value="ECO:0007669"/>
    <property type="project" value="InterPro"/>
</dbReference>
<feature type="coiled-coil region" evidence="2">
    <location>
        <begin position="868"/>
        <end position="895"/>
    </location>
</feature>
<organism evidence="5 6">
    <name type="scientific">Pomacea canaliculata</name>
    <name type="common">Golden apple snail</name>
    <dbReference type="NCBI Taxonomy" id="400727"/>
    <lineage>
        <taxon>Eukaryota</taxon>
        <taxon>Metazoa</taxon>
        <taxon>Spiralia</taxon>
        <taxon>Lophotrochozoa</taxon>
        <taxon>Mollusca</taxon>
        <taxon>Gastropoda</taxon>
        <taxon>Caenogastropoda</taxon>
        <taxon>Architaenioglossa</taxon>
        <taxon>Ampullarioidea</taxon>
        <taxon>Ampullariidae</taxon>
        <taxon>Pomacea</taxon>
    </lineage>
</organism>
<keyword evidence="2" id="KW-0175">Coiled coil</keyword>